<feature type="chain" id="PRO_5043035564" evidence="2">
    <location>
        <begin position="20"/>
        <end position="109"/>
    </location>
</feature>
<keyword evidence="1" id="KW-0472">Membrane</keyword>
<comment type="caution">
    <text evidence="3">The sequence shown here is derived from an EMBL/GenBank/DDBJ whole genome shotgun (WGS) entry which is preliminary data.</text>
</comment>
<proteinExistence type="predicted"/>
<name>A0AAN6IHI7_9EURO</name>
<feature type="signal peptide" evidence="2">
    <location>
        <begin position="1"/>
        <end position="19"/>
    </location>
</feature>
<dbReference type="EMBL" id="MU404352">
    <property type="protein sequence ID" value="KAI1615549.1"/>
    <property type="molecule type" value="Genomic_DNA"/>
</dbReference>
<protein>
    <submittedName>
        <fullName evidence="3">Uncharacterized protein</fullName>
    </submittedName>
</protein>
<evidence type="ECO:0000313" key="3">
    <source>
        <dbReference type="EMBL" id="KAI1615549.1"/>
    </source>
</evidence>
<sequence length="109" mass="12008">MTSPNILLIFAVPTVLTLSACHHLHHSLKHRLGHHDTIFLPTPASPADYQHRSASCPASDDALYEESDRPCQEGISASLLPYAWYFTSLIPFTLLVLATMYGAPSDMSQ</sequence>
<evidence type="ECO:0000256" key="1">
    <source>
        <dbReference type="SAM" id="Phobius"/>
    </source>
</evidence>
<dbReference type="AlphaFoldDB" id="A0AAN6IHI7"/>
<organism evidence="3 4">
    <name type="scientific">Exophiala viscosa</name>
    <dbReference type="NCBI Taxonomy" id="2486360"/>
    <lineage>
        <taxon>Eukaryota</taxon>
        <taxon>Fungi</taxon>
        <taxon>Dikarya</taxon>
        <taxon>Ascomycota</taxon>
        <taxon>Pezizomycotina</taxon>
        <taxon>Eurotiomycetes</taxon>
        <taxon>Chaetothyriomycetidae</taxon>
        <taxon>Chaetothyriales</taxon>
        <taxon>Herpotrichiellaceae</taxon>
        <taxon>Exophiala</taxon>
    </lineage>
</organism>
<keyword evidence="1" id="KW-1133">Transmembrane helix</keyword>
<keyword evidence="1" id="KW-0812">Transmembrane</keyword>
<evidence type="ECO:0000256" key="2">
    <source>
        <dbReference type="SAM" id="SignalP"/>
    </source>
</evidence>
<dbReference type="Proteomes" id="UP001203852">
    <property type="component" value="Unassembled WGS sequence"/>
</dbReference>
<keyword evidence="2" id="KW-0732">Signal</keyword>
<evidence type="ECO:0000313" key="4">
    <source>
        <dbReference type="Proteomes" id="UP001203852"/>
    </source>
</evidence>
<feature type="transmembrane region" description="Helical" evidence="1">
    <location>
        <begin position="82"/>
        <end position="103"/>
    </location>
</feature>
<accession>A0AAN6IHI7</accession>
<gene>
    <name evidence="3" type="ORF">EDD36DRAFT_417048</name>
</gene>
<keyword evidence="4" id="KW-1185">Reference proteome</keyword>
<reference evidence="3" key="1">
    <citation type="journal article" date="2022" name="bioRxiv">
        <title>Deciphering the potential niche of two novel black yeast fungi from a biological soil crust based on their genomes, phenotypes, and melanin regulation.</title>
        <authorList>
            <consortium name="DOE Joint Genome Institute"/>
            <person name="Carr E.C."/>
            <person name="Barton Q."/>
            <person name="Grambo S."/>
            <person name="Sullivan M."/>
            <person name="Renfro C.M."/>
            <person name="Kuo A."/>
            <person name="Pangilinan J."/>
            <person name="Lipzen A."/>
            <person name="Keymanesh K."/>
            <person name="Savage E."/>
            <person name="Barry K."/>
            <person name="Grigoriev I.V."/>
            <person name="Riekhof W.R."/>
            <person name="Harris S.S."/>
        </authorList>
    </citation>
    <scope>NUCLEOTIDE SEQUENCE</scope>
    <source>
        <strain evidence="3">JF 03-4F</strain>
    </source>
</reference>